<evidence type="ECO:0000313" key="2">
    <source>
        <dbReference type="Proteomes" id="UP000355283"/>
    </source>
</evidence>
<reference evidence="1 2" key="1">
    <citation type="submission" date="2019-01" db="EMBL/GenBank/DDBJ databases">
        <title>Nuclear Genome Assembly of the Microalgal Biofuel strain Nannochloropsis salina CCMP1776.</title>
        <authorList>
            <person name="Hovde B."/>
        </authorList>
    </citation>
    <scope>NUCLEOTIDE SEQUENCE [LARGE SCALE GENOMIC DNA]</scope>
    <source>
        <strain evidence="1 2">CCMP1776</strain>
    </source>
</reference>
<name>A0A4D9D7D6_9STRA</name>
<sequence length="227" mass="24582">MAHFFLRAAGVGRRTAFVAASAGSAVLLSGAGMAYATSCKEERDKHKILIVGGGSGGLAVAAQLQIKGEKDVAVIEPSENHYYQPLWTLVGGGGLPRQQEPTTREGRHALGCPLAQGQEAPVLVHNMGKVMRGEKPTAVYDGYTSCPLITVRTEGGREGGRGYSSLLLAEFKYGGEVAETFGRVIDQAEPRWAFLQLKKHVFPFAYWELFLRGRWFGTRGVIPPSFE</sequence>
<protein>
    <recommendedName>
        <fullName evidence="3">FAD/NAD(P)-binding domain-containing protein</fullName>
    </recommendedName>
</protein>
<dbReference type="OrthoDB" id="5376590at2759"/>
<dbReference type="GO" id="GO:0071949">
    <property type="term" value="F:FAD binding"/>
    <property type="evidence" value="ECO:0007669"/>
    <property type="project" value="TreeGrafter"/>
</dbReference>
<organism evidence="1 2">
    <name type="scientific">Nannochloropsis salina CCMP1776</name>
    <dbReference type="NCBI Taxonomy" id="1027361"/>
    <lineage>
        <taxon>Eukaryota</taxon>
        <taxon>Sar</taxon>
        <taxon>Stramenopiles</taxon>
        <taxon>Ochrophyta</taxon>
        <taxon>Eustigmatophyceae</taxon>
        <taxon>Eustigmatales</taxon>
        <taxon>Monodopsidaceae</taxon>
        <taxon>Microchloropsis</taxon>
        <taxon>Microchloropsis salina</taxon>
    </lineage>
</organism>
<dbReference type="InterPro" id="IPR036188">
    <property type="entry name" value="FAD/NAD-bd_sf"/>
</dbReference>
<dbReference type="InterPro" id="IPR015904">
    <property type="entry name" value="Sulphide_quinone_reductase"/>
</dbReference>
<proteinExistence type="predicted"/>
<dbReference type="GO" id="GO:0070221">
    <property type="term" value="P:sulfide oxidation, using sulfide:quinone oxidoreductase"/>
    <property type="evidence" value="ECO:0007669"/>
    <property type="project" value="TreeGrafter"/>
</dbReference>
<dbReference type="PANTHER" id="PTHR10632">
    <property type="entry name" value="SULFIDE:QUINONE OXIDOREDUCTASE"/>
    <property type="match status" value="1"/>
</dbReference>
<dbReference type="SUPFAM" id="SSF51905">
    <property type="entry name" value="FAD/NAD(P)-binding domain"/>
    <property type="match status" value="1"/>
</dbReference>
<accession>A0A4D9D7D6</accession>
<dbReference type="GO" id="GO:0070224">
    <property type="term" value="F:sulfide:quinone oxidoreductase activity"/>
    <property type="evidence" value="ECO:0007669"/>
    <property type="project" value="TreeGrafter"/>
</dbReference>
<dbReference type="AlphaFoldDB" id="A0A4D9D7D6"/>
<dbReference type="Gene3D" id="3.50.50.60">
    <property type="entry name" value="FAD/NAD(P)-binding domain"/>
    <property type="match status" value="1"/>
</dbReference>
<comment type="caution">
    <text evidence="1">The sequence shown here is derived from an EMBL/GenBank/DDBJ whole genome shotgun (WGS) entry which is preliminary data.</text>
</comment>
<evidence type="ECO:0000313" key="1">
    <source>
        <dbReference type="EMBL" id="TFJ84548.1"/>
    </source>
</evidence>
<keyword evidence="2" id="KW-1185">Reference proteome</keyword>
<evidence type="ECO:0008006" key="3">
    <source>
        <dbReference type="Google" id="ProtNLM"/>
    </source>
</evidence>
<dbReference type="GO" id="GO:0005739">
    <property type="term" value="C:mitochondrion"/>
    <property type="evidence" value="ECO:0007669"/>
    <property type="project" value="TreeGrafter"/>
</dbReference>
<dbReference type="EMBL" id="SDOX01000018">
    <property type="protein sequence ID" value="TFJ84548.1"/>
    <property type="molecule type" value="Genomic_DNA"/>
</dbReference>
<dbReference type="Proteomes" id="UP000355283">
    <property type="component" value="Unassembled WGS sequence"/>
</dbReference>
<gene>
    <name evidence="1" type="ORF">NSK_004014</name>
</gene>
<dbReference type="PANTHER" id="PTHR10632:SF2">
    <property type="entry name" value="SULFIDE:QUINONE OXIDOREDUCTASE, MITOCHONDRIAL"/>
    <property type="match status" value="1"/>
</dbReference>